<evidence type="ECO:0000313" key="2">
    <source>
        <dbReference type="EMBL" id="MCA9727930.1"/>
    </source>
</evidence>
<gene>
    <name evidence="2" type="ORF">KC729_09630</name>
</gene>
<feature type="non-terminal residue" evidence="2">
    <location>
        <position position="1"/>
    </location>
</feature>
<reference evidence="2" key="2">
    <citation type="journal article" date="2021" name="Microbiome">
        <title>Successional dynamics and alternative stable states in a saline activated sludge microbial community over 9 years.</title>
        <authorList>
            <person name="Wang Y."/>
            <person name="Ye J."/>
            <person name="Ju F."/>
            <person name="Liu L."/>
            <person name="Boyd J.A."/>
            <person name="Deng Y."/>
            <person name="Parks D.H."/>
            <person name="Jiang X."/>
            <person name="Yin X."/>
            <person name="Woodcroft B.J."/>
            <person name="Tyson G.W."/>
            <person name="Hugenholtz P."/>
            <person name="Polz M.F."/>
            <person name="Zhang T."/>
        </authorList>
    </citation>
    <scope>NUCLEOTIDE SEQUENCE</scope>
    <source>
        <strain evidence="2">HKST-UBA01</strain>
    </source>
</reference>
<evidence type="ECO:0000259" key="1">
    <source>
        <dbReference type="Pfam" id="PF13860"/>
    </source>
</evidence>
<evidence type="ECO:0000313" key="3">
    <source>
        <dbReference type="Proteomes" id="UP000697710"/>
    </source>
</evidence>
<dbReference type="SUPFAM" id="SSF63829">
    <property type="entry name" value="Calcium-dependent phosphotriesterase"/>
    <property type="match status" value="1"/>
</dbReference>
<dbReference type="Gene3D" id="2.130.10.10">
    <property type="entry name" value="YVTN repeat-like/Quinoprotein amine dehydrogenase"/>
    <property type="match status" value="1"/>
</dbReference>
<dbReference type="EMBL" id="JAGQHR010000263">
    <property type="protein sequence ID" value="MCA9727930.1"/>
    <property type="molecule type" value="Genomic_DNA"/>
</dbReference>
<dbReference type="NCBIfam" id="TIGR04183">
    <property type="entry name" value="Por_Secre_tail"/>
    <property type="match status" value="1"/>
</dbReference>
<feature type="domain" description="FlgD/Vpr Ig-like" evidence="1">
    <location>
        <begin position="228"/>
        <end position="286"/>
    </location>
</feature>
<proteinExistence type="predicted"/>
<dbReference type="InterPro" id="IPR026444">
    <property type="entry name" value="Secre_tail"/>
</dbReference>
<sequence>AGWHAVPMVGWGSQLRVDPSRPGTVWATTPNEIARTDGTYRFSRTPEDFPGSAAWFTGLAADENGVAWIGTWTQFVSTGSTLIRLDSETGAYQIWDHDQGWPFPGEHVRPWVVTPDGRVWMVYDSESPSNENGLCWFDGVNVHAFPAPPGGVPQWGGLPHAAINDVELRIIPGGYELWMSFGSRGIAALTVTESPAEVGIENPAATNLMLAQSRPNPMSGTAVIHFALPASEPVRLEVFDTGGRLVRRLVDGQLAAGAHEVSWDGLDARGISAPNGIYHYRLTTATETRERKLVRLE</sequence>
<accession>A0A956RPJ1</accession>
<dbReference type="AlphaFoldDB" id="A0A956RPJ1"/>
<reference evidence="2" key="1">
    <citation type="submission" date="2020-04" db="EMBL/GenBank/DDBJ databases">
        <authorList>
            <person name="Zhang T."/>
        </authorList>
    </citation>
    <scope>NUCLEOTIDE SEQUENCE</scope>
    <source>
        <strain evidence="2">HKST-UBA01</strain>
    </source>
</reference>
<name>A0A956RPJ1_UNCEI</name>
<protein>
    <submittedName>
        <fullName evidence="2">T9SS type A sorting domain-containing protein</fullName>
    </submittedName>
</protein>
<organism evidence="2 3">
    <name type="scientific">Eiseniibacteriota bacterium</name>
    <dbReference type="NCBI Taxonomy" id="2212470"/>
    <lineage>
        <taxon>Bacteria</taxon>
        <taxon>Candidatus Eiseniibacteriota</taxon>
    </lineage>
</organism>
<comment type="caution">
    <text evidence="2">The sequence shown here is derived from an EMBL/GenBank/DDBJ whole genome shotgun (WGS) entry which is preliminary data.</text>
</comment>
<dbReference type="Pfam" id="PF13860">
    <property type="entry name" value="FlgD_ig"/>
    <property type="match status" value="1"/>
</dbReference>
<dbReference type="Proteomes" id="UP000697710">
    <property type="component" value="Unassembled WGS sequence"/>
</dbReference>
<dbReference type="InterPro" id="IPR025965">
    <property type="entry name" value="FlgD/Vpr_Ig-like"/>
</dbReference>
<dbReference type="Gene3D" id="2.60.40.4070">
    <property type="match status" value="1"/>
</dbReference>
<dbReference type="InterPro" id="IPR015943">
    <property type="entry name" value="WD40/YVTN_repeat-like_dom_sf"/>
</dbReference>